<name>A0A0R1MFS5_9LACO</name>
<dbReference type="STRING" id="1423792.FD09_GL002063"/>
<gene>
    <name evidence="1" type="ORF">FD09_GL002063</name>
</gene>
<dbReference type="EMBL" id="AZEC01000039">
    <property type="protein sequence ID" value="KRL06989.1"/>
    <property type="molecule type" value="Genomic_DNA"/>
</dbReference>
<dbReference type="PATRIC" id="fig|1423792.3.peg.2104"/>
<accession>A0A0R1MFS5</accession>
<sequence length="140" mass="15079">MADTTSTTPQDGTFKQVFMTYQSQQKDGNFYTVYYVPQDAVVDYPVVADPIPDEIKDKVVKYNGVLGKWEDSGVDPNTAEIIALKAQNAALTKQLAMSSATLVATQKTVAQANQAIAALTKQLAAVSKPETTTNTTKEGN</sequence>
<reference evidence="1 2" key="1">
    <citation type="journal article" date="2015" name="Genome Announc.">
        <title>Expanding the biotechnology potential of lactobacilli through comparative genomics of 213 strains and associated genera.</title>
        <authorList>
            <person name="Sun Z."/>
            <person name="Harris H.M."/>
            <person name="McCann A."/>
            <person name="Guo C."/>
            <person name="Argimon S."/>
            <person name="Zhang W."/>
            <person name="Yang X."/>
            <person name="Jeffery I.B."/>
            <person name="Cooney J.C."/>
            <person name="Kagawa T.F."/>
            <person name="Liu W."/>
            <person name="Song Y."/>
            <person name="Salvetti E."/>
            <person name="Wrobel A."/>
            <person name="Rasinkangas P."/>
            <person name="Parkhill J."/>
            <person name="Rea M.C."/>
            <person name="O'Sullivan O."/>
            <person name="Ritari J."/>
            <person name="Douillard F.P."/>
            <person name="Paul Ross R."/>
            <person name="Yang R."/>
            <person name="Briner A.E."/>
            <person name="Felis G.E."/>
            <person name="de Vos W.M."/>
            <person name="Barrangou R."/>
            <person name="Klaenhammer T.R."/>
            <person name="Caufield P.W."/>
            <person name="Cui Y."/>
            <person name="Zhang H."/>
            <person name="O'Toole P.W."/>
        </authorList>
    </citation>
    <scope>NUCLEOTIDE SEQUENCE [LARGE SCALE GENOMIC DNA]</scope>
    <source>
        <strain evidence="1 2">DSM 12744</strain>
    </source>
</reference>
<dbReference type="Proteomes" id="UP000051330">
    <property type="component" value="Unassembled WGS sequence"/>
</dbReference>
<keyword evidence="2" id="KW-1185">Reference proteome</keyword>
<organism evidence="1 2">
    <name type="scientific">Schleiferilactobacillus perolens DSM 12744</name>
    <dbReference type="NCBI Taxonomy" id="1423792"/>
    <lineage>
        <taxon>Bacteria</taxon>
        <taxon>Bacillati</taxon>
        <taxon>Bacillota</taxon>
        <taxon>Bacilli</taxon>
        <taxon>Lactobacillales</taxon>
        <taxon>Lactobacillaceae</taxon>
        <taxon>Schleiferilactobacillus</taxon>
    </lineage>
</organism>
<evidence type="ECO:0000313" key="1">
    <source>
        <dbReference type="EMBL" id="KRL06989.1"/>
    </source>
</evidence>
<protein>
    <submittedName>
        <fullName evidence="1">Uncharacterized protein</fullName>
    </submittedName>
</protein>
<proteinExistence type="predicted"/>
<comment type="caution">
    <text evidence="1">The sequence shown here is derived from an EMBL/GenBank/DDBJ whole genome shotgun (WGS) entry which is preliminary data.</text>
</comment>
<dbReference type="RefSeq" id="WP_057822560.1">
    <property type="nucleotide sequence ID" value="NZ_AZEC01000039.1"/>
</dbReference>
<dbReference type="OrthoDB" id="2334040at2"/>
<dbReference type="AlphaFoldDB" id="A0A0R1MFS5"/>
<evidence type="ECO:0000313" key="2">
    <source>
        <dbReference type="Proteomes" id="UP000051330"/>
    </source>
</evidence>